<dbReference type="Proteomes" id="UP001153331">
    <property type="component" value="Unassembled WGS sequence"/>
</dbReference>
<name>A0ACC2HVF9_9PLEO</name>
<reference evidence="1" key="1">
    <citation type="submission" date="2022-11" db="EMBL/GenBank/DDBJ databases">
        <title>Genome Sequence of Boeremia exigua.</title>
        <authorList>
            <person name="Buettner E."/>
        </authorList>
    </citation>
    <scope>NUCLEOTIDE SEQUENCE</scope>
    <source>
        <strain evidence="1">CU02</strain>
    </source>
</reference>
<dbReference type="EMBL" id="JAPHNI010001076">
    <property type="protein sequence ID" value="KAJ8106793.1"/>
    <property type="molecule type" value="Genomic_DNA"/>
</dbReference>
<organism evidence="1 2">
    <name type="scientific">Boeremia exigua</name>
    <dbReference type="NCBI Taxonomy" id="749465"/>
    <lineage>
        <taxon>Eukaryota</taxon>
        <taxon>Fungi</taxon>
        <taxon>Dikarya</taxon>
        <taxon>Ascomycota</taxon>
        <taxon>Pezizomycotina</taxon>
        <taxon>Dothideomycetes</taxon>
        <taxon>Pleosporomycetidae</taxon>
        <taxon>Pleosporales</taxon>
        <taxon>Pleosporineae</taxon>
        <taxon>Didymellaceae</taxon>
        <taxon>Boeremia</taxon>
    </lineage>
</organism>
<sequence>METSTQNAGPMAQGPSRSSVSPSSISHDWAGDQNGSNLSYTSSTQPLNRARTEQSNNSTDRTSSSLTRSRSIIGLHPDAPVDEEHDHGPASELLWSRIRAVLREPFAEFWGVAIMVMFGDGSVAQVLLSTGQETAPGGNGFGTYQSINWGWGLGVMLGIYVAGDSGAYLNPAITFSNCLYRQLPWRRFPIYFVAQLLGGFVGSGIVYANYISAIDYFEGHSLRTVPPAPNATAGIFCTYPQSFVTKTSQFFSELIASALLMFVIFALKDPSQSPLLIPLNRPKPDHNAAGNNGVPKSDKWFPLCLFFLIFGLGSCFGWQTGYAINIARDFGPRLMSYAVGYGPQVWSAGGYYFWIPMVAPFLGCAFGGFLYDVFIYTGPSPINTPWLGLKQVLLPKEAARARKEHRRREKEEGIV</sequence>
<evidence type="ECO:0000313" key="2">
    <source>
        <dbReference type="Proteomes" id="UP001153331"/>
    </source>
</evidence>
<gene>
    <name evidence="1" type="ORF">OPT61_g9306</name>
</gene>
<protein>
    <submittedName>
        <fullName evidence="1">Uncharacterized protein</fullName>
    </submittedName>
</protein>
<comment type="caution">
    <text evidence="1">The sequence shown here is derived from an EMBL/GenBank/DDBJ whole genome shotgun (WGS) entry which is preliminary data.</text>
</comment>
<accession>A0ACC2HVF9</accession>
<evidence type="ECO:0000313" key="1">
    <source>
        <dbReference type="EMBL" id="KAJ8106793.1"/>
    </source>
</evidence>
<keyword evidence="2" id="KW-1185">Reference proteome</keyword>
<proteinExistence type="predicted"/>